<keyword evidence="4 7" id="KW-0819">tRNA processing</keyword>
<dbReference type="EC" id="1.3.1.-" evidence="7"/>
<evidence type="ECO:0000256" key="7">
    <source>
        <dbReference type="PIRNR" id="PIRNR006621"/>
    </source>
</evidence>
<dbReference type="GO" id="GO:0003723">
    <property type="term" value="F:RNA binding"/>
    <property type="evidence" value="ECO:0007669"/>
    <property type="project" value="TreeGrafter"/>
</dbReference>
<organism evidence="11 12">
    <name type="scientific">Candidatus Anaerostipes avistercoris</name>
    <dbReference type="NCBI Taxonomy" id="2838462"/>
    <lineage>
        <taxon>Bacteria</taxon>
        <taxon>Bacillati</taxon>
        <taxon>Bacillota</taxon>
        <taxon>Clostridia</taxon>
        <taxon>Lachnospirales</taxon>
        <taxon>Lachnospiraceae</taxon>
        <taxon>Anaerostipes</taxon>
    </lineage>
</organism>
<keyword evidence="9" id="KW-0547">Nucleotide-binding</keyword>
<dbReference type="InterPro" id="IPR001269">
    <property type="entry name" value="DUS_fam"/>
</dbReference>
<dbReference type="InterPro" id="IPR018517">
    <property type="entry name" value="tRNA_hU_synthase_CS"/>
</dbReference>
<sequence length="315" mass="37397">MKFYLAPMEGITNYIYRNAYARFFGEMDKYFTPFIMPGQKRIFRTRELQDVLPEHNEGINIVPQILTKKPEEFIKTARELQKMGYEEVNLNAGCPSKTVVSKGKGSGVLRDPDELDHFLEEIFTSLDMKISVKTRIGLYDPEEFEEIMEVYNRYPLYELIIHPRVQQEFYNGSVHMDSFRMGFERSRNPVCYNGDIVRQEDFRKLTEQFPGLDAVMIGRGVLRNPALVPMIRCGEALDKRRFRAMHDQIYEAYKEYLSGEKNILFKMKDFWTNPVQLFTDYEKYAKKIRKVQRLRDYNKIIDSMFAEQDIRHELC</sequence>
<dbReference type="Proteomes" id="UP000823904">
    <property type="component" value="Unassembled WGS sequence"/>
</dbReference>
<comment type="similarity">
    <text evidence="7">Belongs to the dus family.</text>
</comment>
<evidence type="ECO:0000256" key="2">
    <source>
        <dbReference type="ARBA" id="ARBA00022630"/>
    </source>
</evidence>
<dbReference type="PANTHER" id="PTHR45846:SF1">
    <property type="entry name" value="TRNA-DIHYDROURIDINE(47) SYNTHASE [NAD(P)(+)]-LIKE"/>
    <property type="match status" value="1"/>
</dbReference>
<dbReference type="GO" id="GO:0050660">
    <property type="term" value="F:flavin adenine dinucleotide binding"/>
    <property type="evidence" value="ECO:0007669"/>
    <property type="project" value="InterPro"/>
</dbReference>
<keyword evidence="3 7" id="KW-0288">FMN</keyword>
<dbReference type="EMBL" id="DWWD01000030">
    <property type="protein sequence ID" value="HJC50493.1"/>
    <property type="molecule type" value="Genomic_DNA"/>
</dbReference>
<evidence type="ECO:0000313" key="11">
    <source>
        <dbReference type="EMBL" id="HJC50493.1"/>
    </source>
</evidence>
<proteinExistence type="inferred from homology"/>
<feature type="binding site" evidence="9">
    <location>
        <begin position="218"/>
        <end position="219"/>
    </location>
    <ligand>
        <name>FMN</name>
        <dbReference type="ChEBI" id="CHEBI:58210"/>
    </ligand>
</feature>
<evidence type="ECO:0000256" key="8">
    <source>
        <dbReference type="PIRSR" id="PIRSR006621-1"/>
    </source>
</evidence>
<feature type="binding site" evidence="9">
    <location>
        <position position="162"/>
    </location>
    <ligand>
        <name>FMN</name>
        <dbReference type="ChEBI" id="CHEBI:58210"/>
    </ligand>
</feature>
<dbReference type="Gene3D" id="3.20.20.70">
    <property type="entry name" value="Aldolase class I"/>
    <property type="match status" value="1"/>
</dbReference>
<evidence type="ECO:0000313" key="12">
    <source>
        <dbReference type="Proteomes" id="UP000823904"/>
    </source>
</evidence>
<dbReference type="PANTHER" id="PTHR45846">
    <property type="entry name" value="TRNA-DIHYDROURIDINE(47) SYNTHASE [NAD(P)(+)]-LIKE"/>
    <property type="match status" value="1"/>
</dbReference>
<dbReference type="PROSITE" id="PS01136">
    <property type="entry name" value="UPF0034"/>
    <property type="match status" value="1"/>
</dbReference>
<evidence type="ECO:0000256" key="9">
    <source>
        <dbReference type="PIRSR" id="PIRSR006621-2"/>
    </source>
</evidence>
<evidence type="ECO:0000256" key="5">
    <source>
        <dbReference type="ARBA" id="ARBA00022857"/>
    </source>
</evidence>
<dbReference type="GO" id="GO:0017150">
    <property type="term" value="F:tRNA dihydrouridine synthase activity"/>
    <property type="evidence" value="ECO:0007669"/>
    <property type="project" value="InterPro"/>
</dbReference>
<dbReference type="PIRSF" id="PIRSF006621">
    <property type="entry name" value="Dus"/>
    <property type="match status" value="1"/>
</dbReference>
<reference evidence="11" key="1">
    <citation type="journal article" date="2021" name="PeerJ">
        <title>Extensive microbial diversity within the chicken gut microbiome revealed by metagenomics and culture.</title>
        <authorList>
            <person name="Gilroy R."/>
            <person name="Ravi A."/>
            <person name="Getino M."/>
            <person name="Pursley I."/>
            <person name="Horton D.L."/>
            <person name="Alikhan N.F."/>
            <person name="Baker D."/>
            <person name="Gharbi K."/>
            <person name="Hall N."/>
            <person name="Watson M."/>
            <person name="Adriaenssens E.M."/>
            <person name="Foster-Nyarko E."/>
            <person name="Jarju S."/>
            <person name="Secka A."/>
            <person name="Antonio M."/>
            <person name="Oren A."/>
            <person name="Chaudhuri R.R."/>
            <person name="La Ragione R."/>
            <person name="Hildebrand F."/>
            <person name="Pallen M.J."/>
        </authorList>
    </citation>
    <scope>NUCLEOTIDE SEQUENCE</scope>
    <source>
        <strain evidence="11">ChiSjej3B21-8574</strain>
    </source>
</reference>
<evidence type="ECO:0000256" key="6">
    <source>
        <dbReference type="ARBA" id="ARBA00023002"/>
    </source>
</evidence>
<feature type="binding site" evidence="9">
    <location>
        <position position="133"/>
    </location>
    <ligand>
        <name>FMN</name>
        <dbReference type="ChEBI" id="CHEBI:58210"/>
    </ligand>
</feature>
<accession>A0A9D2PKE9</accession>
<evidence type="ECO:0000259" key="10">
    <source>
        <dbReference type="Pfam" id="PF01207"/>
    </source>
</evidence>
<dbReference type="Pfam" id="PF01207">
    <property type="entry name" value="Dus"/>
    <property type="match status" value="1"/>
</dbReference>
<dbReference type="InterPro" id="IPR035587">
    <property type="entry name" value="DUS-like_FMN-bd"/>
</dbReference>
<keyword evidence="5" id="KW-0521">NADP</keyword>
<feature type="binding site" evidence="9">
    <location>
        <position position="64"/>
    </location>
    <ligand>
        <name>FMN</name>
        <dbReference type="ChEBI" id="CHEBI:58210"/>
    </ligand>
</feature>
<evidence type="ECO:0000256" key="3">
    <source>
        <dbReference type="ARBA" id="ARBA00022643"/>
    </source>
</evidence>
<comment type="function">
    <text evidence="7">Catalyzes the synthesis of 5,6-dihydrouridine (D), a modified base found in the D-loop of most tRNAs, via the reduction of the C5-C6 double bond in target uridines.</text>
</comment>
<gene>
    <name evidence="11" type="ORF">H9754_08000</name>
</gene>
<keyword evidence="2 7" id="KW-0285">Flavoprotein</keyword>
<feature type="active site" description="Proton donor" evidence="8">
    <location>
        <position position="94"/>
    </location>
</feature>
<dbReference type="CDD" id="cd02801">
    <property type="entry name" value="DUS_like_FMN"/>
    <property type="match status" value="1"/>
</dbReference>
<comment type="caution">
    <text evidence="11">The sequence shown here is derived from an EMBL/GenBank/DDBJ whole genome shotgun (WGS) entry which is preliminary data.</text>
</comment>
<dbReference type="AlphaFoldDB" id="A0A9D2PKE9"/>
<name>A0A9D2PKE9_9FIRM</name>
<dbReference type="SUPFAM" id="SSF51395">
    <property type="entry name" value="FMN-linked oxidoreductases"/>
    <property type="match status" value="1"/>
</dbReference>
<evidence type="ECO:0000256" key="4">
    <source>
        <dbReference type="ARBA" id="ARBA00022694"/>
    </source>
</evidence>
<dbReference type="InterPro" id="IPR013785">
    <property type="entry name" value="Aldolase_TIM"/>
</dbReference>
<protein>
    <recommendedName>
        <fullName evidence="7">tRNA-dihydrouridine synthase</fullName>
        <ecNumber evidence="7">1.3.1.-</ecNumber>
    </recommendedName>
</protein>
<comment type="cofactor">
    <cofactor evidence="1 7 9">
        <name>FMN</name>
        <dbReference type="ChEBI" id="CHEBI:58210"/>
    </cofactor>
</comment>
<keyword evidence="6 7" id="KW-0560">Oxidoreductase</keyword>
<evidence type="ECO:0000256" key="1">
    <source>
        <dbReference type="ARBA" id="ARBA00001917"/>
    </source>
</evidence>
<reference evidence="11" key="2">
    <citation type="submission" date="2021-04" db="EMBL/GenBank/DDBJ databases">
        <authorList>
            <person name="Gilroy R."/>
        </authorList>
    </citation>
    <scope>NUCLEOTIDE SEQUENCE</scope>
    <source>
        <strain evidence="11">ChiSjej3B21-8574</strain>
    </source>
</reference>
<feature type="domain" description="DUS-like FMN-binding" evidence="10">
    <location>
        <begin position="5"/>
        <end position="301"/>
    </location>
</feature>